<evidence type="ECO:0000313" key="2">
    <source>
        <dbReference type="EMBL" id="SOD22196.1"/>
    </source>
</evidence>
<dbReference type="Pfam" id="PF01464">
    <property type="entry name" value="SLT"/>
    <property type="match status" value="1"/>
</dbReference>
<reference evidence="2 3" key="1">
    <citation type="submission" date="2017-09" db="EMBL/GenBank/DDBJ databases">
        <authorList>
            <person name="Ehlers B."/>
            <person name="Leendertz F.H."/>
        </authorList>
    </citation>
    <scope>NUCLEOTIDE SEQUENCE [LARGE SCALE GENOMIC DNA]</scope>
    <source>
        <strain evidence="2 3">Nm42</strain>
    </source>
</reference>
<dbReference type="EMBL" id="OCMU01000003">
    <property type="protein sequence ID" value="SOD22196.1"/>
    <property type="molecule type" value="Genomic_DNA"/>
</dbReference>
<organism evidence="2 3">
    <name type="scientific">Nitrosomonas ureae</name>
    <dbReference type="NCBI Taxonomy" id="44577"/>
    <lineage>
        <taxon>Bacteria</taxon>
        <taxon>Pseudomonadati</taxon>
        <taxon>Pseudomonadota</taxon>
        <taxon>Betaproteobacteria</taxon>
        <taxon>Nitrosomonadales</taxon>
        <taxon>Nitrosomonadaceae</taxon>
        <taxon>Nitrosomonas</taxon>
    </lineage>
</organism>
<sequence length="152" mass="17273">MMDLPPDMQERVMCSITAAIKYEIPANILLAIAEKEGGKPGQWSSNSNGTHDVGPMQFNTAYLQDLSKYGITPDHVANPGCYAYDLAAWRVRLHIKNDKGDIWTKAANYHSRTPKYNSKYRADLMTKAARWADWLENRFITENHKIPGVCRN</sequence>
<dbReference type="SUPFAM" id="SSF53955">
    <property type="entry name" value="Lysozyme-like"/>
    <property type="match status" value="1"/>
</dbReference>
<dbReference type="AlphaFoldDB" id="A0A286AJY7"/>
<evidence type="ECO:0000259" key="1">
    <source>
        <dbReference type="Pfam" id="PF01464"/>
    </source>
</evidence>
<name>A0A286AJY7_9PROT</name>
<proteinExistence type="predicted"/>
<gene>
    <name evidence="2" type="ORF">SAMN06297164_3387</name>
</gene>
<dbReference type="InterPro" id="IPR008258">
    <property type="entry name" value="Transglycosylase_SLT_dom_1"/>
</dbReference>
<dbReference type="CDD" id="cd13400">
    <property type="entry name" value="LT_IagB-like"/>
    <property type="match status" value="1"/>
</dbReference>
<dbReference type="Proteomes" id="UP000219335">
    <property type="component" value="Unassembled WGS sequence"/>
</dbReference>
<dbReference type="Gene3D" id="1.10.530.10">
    <property type="match status" value="1"/>
</dbReference>
<accession>A0A286AJY7</accession>
<protein>
    <submittedName>
        <fullName evidence="2">Transglycosylase SLT domain-containing protein</fullName>
    </submittedName>
</protein>
<evidence type="ECO:0000313" key="3">
    <source>
        <dbReference type="Proteomes" id="UP000219335"/>
    </source>
</evidence>
<dbReference type="NCBIfam" id="NF010463">
    <property type="entry name" value="PRK13888.1"/>
    <property type="match status" value="1"/>
</dbReference>
<dbReference type="InterPro" id="IPR023346">
    <property type="entry name" value="Lysozyme-like_dom_sf"/>
</dbReference>
<feature type="domain" description="Transglycosylase SLT" evidence="1">
    <location>
        <begin position="14"/>
        <end position="111"/>
    </location>
</feature>
<dbReference type="RefSeq" id="WP_097107322.1">
    <property type="nucleotide sequence ID" value="NZ_OCMU01000003.1"/>
</dbReference>